<accession>A0A0B7NC62</accession>
<dbReference type="EMBL" id="LN728830">
    <property type="protein sequence ID" value="CEP12920.1"/>
    <property type="molecule type" value="Genomic_DNA"/>
</dbReference>
<feature type="region of interest" description="Disordered" evidence="2">
    <location>
        <begin position="638"/>
        <end position="730"/>
    </location>
</feature>
<gene>
    <name evidence="3" type="primary">PARPA_06938.1 scaffold 25142</name>
</gene>
<feature type="compositionally biased region" description="Low complexity" evidence="2">
    <location>
        <begin position="28"/>
        <end position="47"/>
    </location>
</feature>
<reference evidence="3 4" key="1">
    <citation type="submission" date="2014-09" db="EMBL/GenBank/DDBJ databases">
        <authorList>
            <person name="Ellenberger Sabrina"/>
        </authorList>
    </citation>
    <scope>NUCLEOTIDE SEQUENCE [LARGE SCALE GENOMIC DNA]</scope>
    <source>
        <strain evidence="3 4">CBS 412.66</strain>
    </source>
</reference>
<dbReference type="Proteomes" id="UP000054107">
    <property type="component" value="Unassembled WGS sequence"/>
</dbReference>
<evidence type="ECO:0000313" key="3">
    <source>
        <dbReference type="EMBL" id="CEP12920.1"/>
    </source>
</evidence>
<protein>
    <submittedName>
        <fullName evidence="3">Uncharacterized protein</fullName>
    </submittedName>
</protein>
<feature type="region of interest" description="Disordered" evidence="2">
    <location>
        <begin position="758"/>
        <end position="779"/>
    </location>
</feature>
<feature type="compositionally biased region" description="Polar residues" evidence="2">
    <location>
        <begin position="719"/>
        <end position="729"/>
    </location>
</feature>
<feature type="region of interest" description="Disordered" evidence="2">
    <location>
        <begin position="147"/>
        <end position="179"/>
    </location>
</feature>
<feature type="region of interest" description="Disordered" evidence="2">
    <location>
        <begin position="559"/>
        <end position="615"/>
    </location>
</feature>
<keyword evidence="4" id="KW-1185">Reference proteome</keyword>
<feature type="region of interest" description="Disordered" evidence="2">
    <location>
        <begin position="198"/>
        <end position="256"/>
    </location>
</feature>
<organism evidence="3 4">
    <name type="scientific">Parasitella parasitica</name>
    <dbReference type="NCBI Taxonomy" id="35722"/>
    <lineage>
        <taxon>Eukaryota</taxon>
        <taxon>Fungi</taxon>
        <taxon>Fungi incertae sedis</taxon>
        <taxon>Mucoromycota</taxon>
        <taxon>Mucoromycotina</taxon>
        <taxon>Mucoromycetes</taxon>
        <taxon>Mucorales</taxon>
        <taxon>Mucorineae</taxon>
        <taxon>Mucoraceae</taxon>
        <taxon>Parasitella</taxon>
    </lineage>
</organism>
<evidence type="ECO:0000256" key="1">
    <source>
        <dbReference type="SAM" id="Coils"/>
    </source>
</evidence>
<feature type="compositionally biased region" description="Polar residues" evidence="2">
    <location>
        <begin position="147"/>
        <end position="159"/>
    </location>
</feature>
<dbReference type="AlphaFoldDB" id="A0A0B7NC62"/>
<feature type="region of interest" description="Disordered" evidence="2">
    <location>
        <begin position="106"/>
        <end position="129"/>
    </location>
</feature>
<evidence type="ECO:0000256" key="2">
    <source>
        <dbReference type="SAM" id="MobiDB-lite"/>
    </source>
</evidence>
<feature type="compositionally biased region" description="Low complexity" evidence="2">
    <location>
        <begin position="644"/>
        <end position="656"/>
    </location>
</feature>
<feature type="compositionally biased region" description="Basic and acidic residues" evidence="2">
    <location>
        <begin position="675"/>
        <end position="687"/>
    </location>
</feature>
<keyword evidence="1" id="KW-0175">Coiled coil</keyword>
<dbReference type="OrthoDB" id="2289069at2759"/>
<feature type="compositionally biased region" description="Polar residues" evidence="2">
    <location>
        <begin position="168"/>
        <end position="179"/>
    </location>
</feature>
<sequence length="969" mass="107395">MMGLLNFKKKSYKQPPAAKTVEPTPDLPSTNTTTFDDDSSPFSVPNNFRIDTFHTRETETSLMDDIMNELDSSKSVTNYGNVSPITRQNKDLSPQKAVRPSPLLIFDLPPQQKPLSPLSSSTSPVAAEAPAPVPAAAQVVATSKNPAFTTSEQHSSASAFSIPALDSNRVSPPTMQKQQHFLRQKPLLNFSNSNMSIQNAADMDSETDTEEEEDDEDDDDFSPTSPHKPMSSFLAPAPQTQVQTQTPPAYNIATNTNINTSKNLMDRMKERHRLEARRSLQPSPFLDITQARTGNLSSPSMPIIFSSAAAAPAITTTAALIDNRSPPRTIVQSHSFTTYGKPTTPSLLGSPQRHSTYLVRSASDMNDLYKNASKPVQTQSDISVPKRAAPFRISHSPSATNIRNSYLQTGPVMNLAYEEEKEMLRVPIVNSTNNNSAAVPGINPMRFQLNRSVSAYPSFPQQPTFQQQHQMELQQQHQQQQQILQQQHQQQLQQQQIQQQIELQQQQLQEQQRIQQQKLQQLQIQQQQQQMINQSILESTAAVNAAAAIAATAAAATAKANHHRREAPKPSAIARSESSSLLSTKHTSKSKRCSKAVRPLYERSSHSVSADSASGDCYHHKCRQHEVQQQQHRHCHCRPSAAMTSSTSKTGLHSSSHVPDTPPPESQHGSSNEQPEAHEKHTTKGIEETLIANSSTSTLTEGGGGGEAEDDLDDTATEHQQQQASNKLTLSRLIRLPNKIKQELQSMQIRRSNYSVPDLSAFSSSDEADDEGDEQQKQLKDWSTIEIFSSSGDSGTITLAHDEDEEKRLIKQTVSDAKPSIVPSATVAAAPEPPAYNSDVVKNSPSSYQLAADCSHQHHHHHSHHNRHKCSKRQPTCCNSSSRKHHCSSSKRASLTKSFSTYSMDVPSSILTTTCNHHHHSEKRHHHHQHHHHHGNKHKSQHHHHGYQCCTPSSNSRYTLLLGDDDEED</sequence>
<feature type="compositionally biased region" description="Basic residues" evidence="2">
    <location>
        <begin position="857"/>
        <end position="872"/>
    </location>
</feature>
<feature type="compositionally biased region" description="Low complexity" evidence="2">
    <location>
        <begin position="235"/>
        <end position="256"/>
    </location>
</feature>
<feature type="compositionally biased region" description="Low complexity" evidence="2">
    <location>
        <begin position="108"/>
        <end position="129"/>
    </location>
</feature>
<feature type="coiled-coil region" evidence="1">
    <location>
        <begin position="470"/>
        <end position="525"/>
    </location>
</feature>
<feature type="compositionally biased region" description="Basic residues" evidence="2">
    <location>
        <begin position="916"/>
        <end position="946"/>
    </location>
</feature>
<name>A0A0B7NC62_9FUNG</name>
<dbReference type="STRING" id="35722.A0A0B7NC62"/>
<evidence type="ECO:0000313" key="4">
    <source>
        <dbReference type="Proteomes" id="UP000054107"/>
    </source>
</evidence>
<feature type="region of interest" description="Disordered" evidence="2">
    <location>
        <begin position="915"/>
        <end position="948"/>
    </location>
</feature>
<feature type="compositionally biased region" description="Basic residues" evidence="2">
    <location>
        <begin position="586"/>
        <end position="595"/>
    </location>
</feature>
<feature type="region of interest" description="Disordered" evidence="2">
    <location>
        <begin position="852"/>
        <end position="875"/>
    </location>
</feature>
<feature type="compositionally biased region" description="Acidic residues" evidence="2">
    <location>
        <begin position="203"/>
        <end position="221"/>
    </location>
</feature>
<feature type="compositionally biased region" description="Low complexity" evidence="2">
    <location>
        <begin position="576"/>
        <end position="585"/>
    </location>
</feature>
<feature type="region of interest" description="Disordered" evidence="2">
    <location>
        <begin position="1"/>
        <end position="47"/>
    </location>
</feature>
<proteinExistence type="predicted"/>